<proteinExistence type="predicted"/>
<feature type="compositionally biased region" description="Polar residues" evidence="1">
    <location>
        <begin position="467"/>
        <end position="482"/>
    </location>
</feature>
<feature type="compositionally biased region" description="Polar residues" evidence="1">
    <location>
        <begin position="930"/>
        <end position="942"/>
    </location>
</feature>
<keyword evidence="3" id="KW-1185">Reference proteome</keyword>
<sequence>MAFFEDDGSISSPDPLNDSISSSLTRRITRSHQSQRHIALGSSSSPRKQTFELEVGDNRSPQRLFVTVESGQKESGAVRRRLFASPSPSKTPASQRRSRTTTTTIPLRDVDSTDDDGGAEMGSATPKRRGRPRKYAPTPKPGTSTKKRAASPVRKGTPGRPRKARAVLPDEPPSEASTQATPRAARTRRTTASASKEPASDATVQATPASSVKRGSKRKAVSDGSSSIAPSSTKKRGRPRKNPLPIEEEPELPDEQIFAPDSFAAENNSPGVQPTAFQSDSTRATSPIASMDDAVPASEGDIWMETLSDQATPRPTAPRIGSFQFSSSVIRGPSARQSPEAPPASNEANTEMNDYALAAETRDDTSSVSSRGTTEQAGSDIDDMMMVTRPDTNAASEAMSEANYSEAGRKPRETDTIVQSEEFSMIFTNSLSSIHPIHADASAMAIASDEIGEETNLFINKTLETIKNGMQSESGSTGEQSPGPQPMYEEDQEAEEEQREQRSSPALVFSQEEIDADFGHVEDEDVEESESGQPVQQSSPIAFSREELEADLGDVEEEEGPDEDVEELPEHSRNYSPELPAAQFDMRASQHQQPPTEDQPERSPAQSDASPRWAGSPRRIKPLPLSRQLLTFKAMQREQSLAGDSPSQARFSPSRPSSRRSSVNPADESNLYEDSFSAVPEEILEAATPHRPQRVEMPLSNQSPFIAPQPEEQVKEVVPVSGALDTIRSDASRLLTPDETPSPRSSDGDADLKPAEQSVVASAGASVHSQLASSPTNAIRSQQQFLSARPSVQGKVTPTGPNSSPHLPALPDANARTVPAPEQERRPALSPIVRAGLALQSVTSDHSSPVGPRNALRSPFKASGNPTPRLGSAQPSHRTEQTPAAPPSAYQSEMPPSNDDPFGPSRISHGQASFLRALDESARQLETRRASQPASNFDTTRATFDDVDEMSWIAEDTVPAPMATNTAAASRSSSMGANFGSLAARNNAAEVEETGDASEEEEDIWVAEAQRPTPNQPRQQSFGAGPAQRQARRTLIPDTWRRNGRTALAAKVATPARGDQSQLEEYSLLSQQNKEASVVQASSAAKPGFTGGVDLSKFFSSPAVLPPLPVAGNHTERSVAAPAPAPAPALPSNSMFPPVPQKDFQPSPARRNRLFSSGPSTSAATSVAEPRAAPSTSLGTSVAEQQPPAPSTPERIELPVVEQKKNFTPRRGQGNQSLFAPPSSARSAVVPTPPQMQLSRDDIERWQVETSASLEQSPDAPRSERAPVVSRPTHRIMSPTKSCLRSPLKPRTPGRVVEFASSTMSPLQQAQARAASSQGKGSAPRIQLKPTAQAKPTVQARPPVQLKPTVQLGPTIQLKPTSQPTPMVQPRSSVQPKPAPQQAQARFASQGRSIAPTVQLKPATRAPVMFYDEDKENSPSEVSMSEASSPPKKAAARAQQQQQRIPEQLSQKIWSKDHWHLLDMLLQLRRRGPFPFDLEAEGYVTGSKDLLGTVATTGGRESMRLEAWHLDIVDAFRAEVGGWEERVLAKRLFSLIAGEEARGLGR</sequence>
<feature type="region of interest" description="Disordered" evidence="1">
    <location>
        <begin position="1"/>
        <end position="294"/>
    </location>
</feature>
<feature type="compositionally biased region" description="Low complexity" evidence="1">
    <location>
        <begin position="1419"/>
        <end position="1443"/>
    </location>
</feature>
<feature type="region of interest" description="Disordered" evidence="1">
    <location>
        <begin position="308"/>
        <end position="386"/>
    </location>
</feature>
<feature type="region of interest" description="Disordered" evidence="1">
    <location>
        <begin position="467"/>
        <end position="677"/>
    </location>
</feature>
<dbReference type="GO" id="GO:0003677">
    <property type="term" value="F:DNA binding"/>
    <property type="evidence" value="ECO:0007669"/>
    <property type="project" value="InterPro"/>
</dbReference>
<feature type="compositionally biased region" description="Polar residues" evidence="1">
    <location>
        <begin position="1174"/>
        <end position="1184"/>
    </location>
</feature>
<feature type="region of interest" description="Disordered" evidence="1">
    <location>
        <begin position="1305"/>
        <end position="1443"/>
    </location>
</feature>
<feature type="compositionally biased region" description="Basic and acidic residues" evidence="1">
    <location>
        <begin position="1194"/>
        <end position="1205"/>
    </location>
</feature>
<feature type="compositionally biased region" description="Low complexity" evidence="1">
    <location>
        <begin position="708"/>
        <end position="720"/>
    </location>
</feature>
<reference evidence="2" key="1">
    <citation type="submission" date="2018-03" db="EMBL/GenBank/DDBJ databases">
        <authorList>
            <person name="Guldener U."/>
        </authorList>
    </citation>
    <scope>NUCLEOTIDE SEQUENCE</scope>
</reference>
<feature type="region of interest" description="Disordered" evidence="1">
    <location>
        <begin position="1011"/>
        <end position="1034"/>
    </location>
</feature>
<feature type="region of interest" description="Disordered" evidence="1">
    <location>
        <begin position="1117"/>
        <end position="1291"/>
    </location>
</feature>
<evidence type="ECO:0000256" key="1">
    <source>
        <dbReference type="SAM" id="MobiDB-lite"/>
    </source>
</evidence>
<protein>
    <submittedName>
        <fullName evidence="2">Uncharacterized protein</fullName>
    </submittedName>
</protein>
<feature type="compositionally biased region" description="Polar residues" evidence="1">
    <location>
        <begin position="532"/>
        <end position="541"/>
    </location>
</feature>
<feature type="compositionally biased region" description="Acidic residues" evidence="1">
    <location>
        <begin position="512"/>
        <end position="530"/>
    </location>
</feature>
<feature type="compositionally biased region" description="Polar residues" evidence="1">
    <location>
        <begin position="1012"/>
        <end position="1022"/>
    </location>
</feature>
<feature type="compositionally biased region" description="Low complexity" evidence="1">
    <location>
        <begin position="176"/>
        <end position="195"/>
    </location>
</feature>
<evidence type="ECO:0000313" key="2">
    <source>
        <dbReference type="EMBL" id="SPO03439.1"/>
    </source>
</evidence>
<feature type="compositionally biased region" description="Polar residues" evidence="1">
    <location>
        <begin position="86"/>
        <end position="95"/>
    </location>
</feature>
<accession>A0AAE8N0W3</accession>
<dbReference type="SMART" id="SM00384">
    <property type="entry name" value="AT_hook"/>
    <property type="match status" value="3"/>
</dbReference>
<feature type="compositionally biased region" description="Polar residues" evidence="1">
    <location>
        <begin position="768"/>
        <end position="786"/>
    </location>
</feature>
<name>A0AAE8N0W3_9PEZI</name>
<feature type="compositionally biased region" description="Basic and acidic residues" evidence="1">
    <location>
        <begin position="917"/>
        <end position="929"/>
    </location>
</feature>
<feature type="compositionally biased region" description="Polar residues" evidence="1">
    <location>
        <begin position="1352"/>
        <end position="1374"/>
    </location>
</feature>
<dbReference type="EMBL" id="ONZQ02000008">
    <property type="protein sequence ID" value="SPO03439.1"/>
    <property type="molecule type" value="Genomic_DNA"/>
</dbReference>
<feature type="compositionally biased region" description="Low complexity" evidence="1">
    <location>
        <begin position="645"/>
        <end position="662"/>
    </location>
</feature>
<feature type="compositionally biased region" description="Polar residues" evidence="1">
    <location>
        <begin position="366"/>
        <end position="377"/>
    </location>
</feature>
<dbReference type="Proteomes" id="UP001187682">
    <property type="component" value="Unassembled WGS sequence"/>
</dbReference>
<gene>
    <name evidence="2" type="ORF">DNG_06122</name>
</gene>
<feature type="compositionally biased region" description="Acidic residues" evidence="1">
    <location>
        <begin position="548"/>
        <end position="567"/>
    </location>
</feature>
<feature type="region of interest" description="Disordered" evidence="1">
    <location>
        <begin position="701"/>
        <end position="942"/>
    </location>
</feature>
<feature type="compositionally biased region" description="Polar residues" evidence="1">
    <location>
        <begin position="1154"/>
        <end position="1165"/>
    </location>
</feature>
<feature type="compositionally biased region" description="Polar residues" evidence="1">
    <location>
        <begin position="223"/>
        <end position="232"/>
    </location>
</feature>
<feature type="compositionally biased region" description="Low complexity" evidence="1">
    <location>
        <begin position="1308"/>
        <end position="1318"/>
    </location>
</feature>
<feature type="compositionally biased region" description="Polar residues" evidence="1">
    <location>
        <begin position="265"/>
        <end position="288"/>
    </location>
</feature>
<dbReference type="InterPro" id="IPR017956">
    <property type="entry name" value="AT_hook_DNA-bd_motif"/>
</dbReference>
<evidence type="ECO:0000313" key="3">
    <source>
        <dbReference type="Proteomes" id="UP001187682"/>
    </source>
</evidence>
<feature type="compositionally biased region" description="Low complexity" evidence="1">
    <location>
        <begin position="758"/>
        <end position="767"/>
    </location>
</feature>
<feature type="compositionally biased region" description="Acidic residues" evidence="1">
    <location>
        <begin position="488"/>
        <end position="498"/>
    </location>
</feature>
<feature type="compositionally biased region" description="Polar residues" evidence="1">
    <location>
        <begin position="794"/>
        <end position="805"/>
    </location>
</feature>
<comment type="caution">
    <text evidence="2">The sequence shown here is derived from an EMBL/GenBank/DDBJ whole genome shotgun (WGS) entry which is preliminary data.</text>
</comment>
<organism evidence="2 3">
    <name type="scientific">Cephalotrichum gorgonifer</name>
    <dbReference type="NCBI Taxonomy" id="2041049"/>
    <lineage>
        <taxon>Eukaryota</taxon>
        <taxon>Fungi</taxon>
        <taxon>Dikarya</taxon>
        <taxon>Ascomycota</taxon>
        <taxon>Pezizomycotina</taxon>
        <taxon>Sordariomycetes</taxon>
        <taxon>Hypocreomycetidae</taxon>
        <taxon>Microascales</taxon>
        <taxon>Microascaceae</taxon>
        <taxon>Cephalotrichum</taxon>
    </lineage>
</organism>